<dbReference type="CDD" id="cd20070">
    <property type="entry name" value="5TM_YidC_Alb3"/>
    <property type="match status" value="1"/>
</dbReference>
<keyword evidence="21" id="KW-1185">Reference proteome</keyword>
<evidence type="ECO:0000256" key="15">
    <source>
        <dbReference type="ARBA" id="ARBA00033342"/>
    </source>
</evidence>
<dbReference type="InterPro" id="IPR001708">
    <property type="entry name" value="YidC/ALB3/OXA1/COX18"/>
</dbReference>
<evidence type="ECO:0000256" key="13">
    <source>
        <dbReference type="ARBA" id="ARBA00031538"/>
    </source>
</evidence>
<proteinExistence type="inferred from homology"/>
<dbReference type="PANTHER" id="PTHR12428">
    <property type="entry name" value="OXA1"/>
    <property type="match status" value="1"/>
</dbReference>
<dbReference type="NCBIfam" id="TIGR03592">
    <property type="entry name" value="yidC_oxa1_cterm"/>
    <property type="match status" value="1"/>
</dbReference>
<feature type="domain" description="Membrane insertase YidC/Oxa/ALB C-terminal" evidence="19">
    <location>
        <begin position="40"/>
        <end position="259"/>
    </location>
</feature>
<organism evidence="20 21">
    <name type="scientific">Phycicoccus sonneratiae</name>
    <dbReference type="NCBI Taxonomy" id="2807628"/>
    <lineage>
        <taxon>Bacteria</taxon>
        <taxon>Bacillati</taxon>
        <taxon>Actinomycetota</taxon>
        <taxon>Actinomycetes</taxon>
        <taxon>Micrococcales</taxon>
        <taxon>Intrasporangiaceae</taxon>
        <taxon>Phycicoccus</taxon>
    </lineage>
</organism>
<evidence type="ECO:0000256" key="10">
    <source>
        <dbReference type="ARBA" id="ARBA00023186"/>
    </source>
</evidence>
<dbReference type="NCBIfam" id="NF002350">
    <property type="entry name" value="PRK01315.1"/>
    <property type="match status" value="1"/>
</dbReference>
<evidence type="ECO:0000313" key="20">
    <source>
        <dbReference type="EMBL" id="MBM6401254.1"/>
    </source>
</evidence>
<evidence type="ECO:0000256" key="18">
    <source>
        <dbReference type="SAM" id="Phobius"/>
    </source>
</evidence>
<evidence type="ECO:0000256" key="16">
    <source>
        <dbReference type="RuleBase" id="RU003945"/>
    </source>
</evidence>
<evidence type="ECO:0000256" key="7">
    <source>
        <dbReference type="ARBA" id="ARBA00022927"/>
    </source>
</evidence>
<keyword evidence="7" id="KW-0653">Protein transport</keyword>
<keyword evidence="5" id="KW-1003">Cell membrane</keyword>
<comment type="function">
    <text evidence="11">Required for the insertion and/or proper folding and/or complex formation of integral membrane proteins into the membrane. Involved in integration of membrane proteins that insert both dependently and independently of the Sec translocase complex, as well as at least some lipoproteins. Aids folding of multispanning membrane proteins.</text>
</comment>
<gene>
    <name evidence="20" type="primary">yidC</name>
    <name evidence="20" type="ORF">JQN70_12720</name>
</gene>
<evidence type="ECO:0000256" key="9">
    <source>
        <dbReference type="ARBA" id="ARBA00023136"/>
    </source>
</evidence>
<sequence length="335" mass="36572">MGDLFNSILTPIEWLVAWIMYGFHQVFTTLGLPEAAGITWALSIVGLVIVMRAAMIPLFVKQIKASRKMQLIQPELQKIQKKYKGKTDPESRQAMTQETMELYKKEGTNPFSSCLPILVQSPFFFGLFRVLNGLDDIAAGDKAQIGPITKTVASQAESASIFGAQLSDTFLGANGLSTQIVTVVLIVLMSATTFLTQRQLMTKNMPQSALDSPFAKQQKMLLYIFPIIFAVSGINFPIGVLIYWFTTNVWSMTQQFYVIRRMPAPGSAAERAYHERLQRKGKAVPGAAAVTDGADEDEATDATKSGQRVQPKSKKRAKNAGKPGGKPAGGPTTSG</sequence>
<evidence type="ECO:0000256" key="2">
    <source>
        <dbReference type="ARBA" id="ARBA00010527"/>
    </source>
</evidence>
<dbReference type="EMBL" id="JAFDVD010000013">
    <property type="protein sequence ID" value="MBM6401254.1"/>
    <property type="molecule type" value="Genomic_DNA"/>
</dbReference>
<evidence type="ECO:0000313" key="21">
    <source>
        <dbReference type="Proteomes" id="UP001430172"/>
    </source>
</evidence>
<evidence type="ECO:0000256" key="8">
    <source>
        <dbReference type="ARBA" id="ARBA00022989"/>
    </source>
</evidence>
<dbReference type="Proteomes" id="UP001430172">
    <property type="component" value="Unassembled WGS sequence"/>
</dbReference>
<dbReference type="RefSeq" id="WP_204131711.1">
    <property type="nucleotide sequence ID" value="NZ_JAFDVD010000013.1"/>
</dbReference>
<evidence type="ECO:0000259" key="19">
    <source>
        <dbReference type="Pfam" id="PF02096"/>
    </source>
</evidence>
<evidence type="ECO:0000256" key="17">
    <source>
        <dbReference type="SAM" id="MobiDB-lite"/>
    </source>
</evidence>
<feature type="transmembrane region" description="Helical" evidence="18">
    <location>
        <begin position="12"/>
        <end position="32"/>
    </location>
</feature>
<feature type="transmembrane region" description="Helical" evidence="18">
    <location>
        <begin position="176"/>
        <end position="195"/>
    </location>
</feature>
<evidence type="ECO:0000256" key="6">
    <source>
        <dbReference type="ARBA" id="ARBA00022692"/>
    </source>
</evidence>
<keyword evidence="4" id="KW-0813">Transport</keyword>
<keyword evidence="10" id="KW-0143">Chaperone</keyword>
<comment type="caution">
    <text evidence="20">The sequence shown here is derived from an EMBL/GenBank/DDBJ whole genome shotgun (WGS) entry which is preliminary data.</text>
</comment>
<feature type="transmembrane region" description="Helical" evidence="18">
    <location>
        <begin position="220"/>
        <end position="245"/>
    </location>
</feature>
<accession>A0ABS2CMZ5</accession>
<dbReference type="InterPro" id="IPR028055">
    <property type="entry name" value="YidC/Oxa/ALB_C"/>
</dbReference>
<evidence type="ECO:0000256" key="11">
    <source>
        <dbReference type="ARBA" id="ARBA00025034"/>
    </source>
</evidence>
<evidence type="ECO:0000256" key="5">
    <source>
        <dbReference type="ARBA" id="ARBA00022475"/>
    </source>
</evidence>
<dbReference type="PANTHER" id="PTHR12428:SF65">
    <property type="entry name" value="CYTOCHROME C OXIDASE ASSEMBLY PROTEIN COX18, MITOCHONDRIAL"/>
    <property type="match status" value="1"/>
</dbReference>
<comment type="subcellular location">
    <subcellularLocation>
        <location evidence="1">Cell membrane</location>
        <topology evidence="1">Multi-pass membrane protein</topology>
    </subcellularLocation>
    <subcellularLocation>
        <location evidence="16">Membrane</location>
        <topology evidence="16">Multi-pass membrane protein</topology>
    </subcellularLocation>
</comment>
<keyword evidence="9 18" id="KW-0472">Membrane</keyword>
<evidence type="ECO:0000256" key="3">
    <source>
        <dbReference type="ARBA" id="ARBA00015325"/>
    </source>
</evidence>
<keyword evidence="6 16" id="KW-0812">Transmembrane</keyword>
<comment type="similarity">
    <text evidence="2">Belongs to the OXA1/ALB3/YidC family. Type 1 subfamily.</text>
</comment>
<dbReference type="InterPro" id="IPR047196">
    <property type="entry name" value="YidC_ALB_C"/>
</dbReference>
<evidence type="ECO:0000256" key="12">
    <source>
        <dbReference type="ARBA" id="ARBA00026028"/>
    </source>
</evidence>
<protein>
    <recommendedName>
        <fullName evidence="3">Membrane protein insertase YidC</fullName>
    </recommendedName>
    <alternativeName>
        <fullName evidence="15">Foldase YidC</fullName>
    </alternativeName>
    <alternativeName>
        <fullName evidence="14">Membrane integrase YidC</fullName>
    </alternativeName>
    <alternativeName>
        <fullName evidence="13">Membrane protein YidC</fullName>
    </alternativeName>
</protein>
<reference evidence="20" key="1">
    <citation type="submission" date="2021-02" db="EMBL/GenBank/DDBJ databases">
        <title>Phycicoccus sp. MQZ13P-5T, whole genome shotgun sequence.</title>
        <authorList>
            <person name="Tuo L."/>
        </authorList>
    </citation>
    <scope>NUCLEOTIDE SEQUENCE</scope>
    <source>
        <strain evidence="20">MQZ13P-5</strain>
    </source>
</reference>
<feature type="region of interest" description="Disordered" evidence="17">
    <location>
        <begin position="280"/>
        <end position="335"/>
    </location>
</feature>
<name>A0ABS2CMZ5_9MICO</name>
<comment type="subunit">
    <text evidence="12">Interacts with the Sec translocase complex via SecD. Specifically interacts with transmembrane segments of nascent integral membrane proteins during membrane integration.</text>
</comment>
<evidence type="ECO:0000256" key="1">
    <source>
        <dbReference type="ARBA" id="ARBA00004651"/>
    </source>
</evidence>
<feature type="transmembrane region" description="Helical" evidence="18">
    <location>
        <begin position="38"/>
        <end position="60"/>
    </location>
</feature>
<evidence type="ECO:0000256" key="4">
    <source>
        <dbReference type="ARBA" id="ARBA00022448"/>
    </source>
</evidence>
<evidence type="ECO:0000256" key="14">
    <source>
        <dbReference type="ARBA" id="ARBA00033245"/>
    </source>
</evidence>
<dbReference type="Pfam" id="PF02096">
    <property type="entry name" value="60KD_IMP"/>
    <property type="match status" value="1"/>
</dbReference>
<keyword evidence="8 18" id="KW-1133">Transmembrane helix</keyword>